<evidence type="ECO:0000313" key="15">
    <source>
        <dbReference type="EMBL" id="RDC47041.1"/>
    </source>
</evidence>
<evidence type="ECO:0000256" key="12">
    <source>
        <dbReference type="ARBA" id="ARBA00039401"/>
    </source>
</evidence>
<evidence type="ECO:0000256" key="10">
    <source>
        <dbReference type="ARBA" id="ARBA00023012"/>
    </source>
</evidence>
<evidence type="ECO:0000256" key="13">
    <source>
        <dbReference type="SAM" id="Phobius"/>
    </source>
</evidence>
<dbReference type="InterPro" id="IPR003661">
    <property type="entry name" value="HisK_dim/P_dom"/>
</dbReference>
<dbReference type="InterPro" id="IPR005467">
    <property type="entry name" value="His_kinase_dom"/>
</dbReference>
<evidence type="ECO:0000313" key="16">
    <source>
        <dbReference type="Proteomes" id="UP000253805"/>
    </source>
</evidence>
<accession>A0A369P4K5</accession>
<dbReference type="InterPro" id="IPR003594">
    <property type="entry name" value="HATPase_dom"/>
</dbReference>
<dbReference type="GO" id="GO:0000155">
    <property type="term" value="F:phosphorelay sensor kinase activity"/>
    <property type="evidence" value="ECO:0007669"/>
    <property type="project" value="InterPro"/>
</dbReference>
<keyword evidence="7 13" id="KW-0812">Transmembrane</keyword>
<evidence type="ECO:0000256" key="11">
    <source>
        <dbReference type="ARBA" id="ARBA00023136"/>
    </source>
</evidence>
<gene>
    <name evidence="15" type="ORF">C1850_00930</name>
</gene>
<evidence type="ECO:0000256" key="6">
    <source>
        <dbReference type="ARBA" id="ARBA00022679"/>
    </source>
</evidence>
<comment type="catalytic activity">
    <reaction evidence="1">
        <text>ATP + protein L-histidine = ADP + protein N-phospho-L-histidine.</text>
        <dbReference type="EC" id="2.7.13.3"/>
    </reaction>
</comment>
<proteinExistence type="predicted"/>
<evidence type="ECO:0000256" key="4">
    <source>
        <dbReference type="ARBA" id="ARBA00022475"/>
    </source>
</evidence>
<dbReference type="GO" id="GO:0016036">
    <property type="term" value="P:cellular response to phosphate starvation"/>
    <property type="evidence" value="ECO:0007669"/>
    <property type="project" value="TreeGrafter"/>
</dbReference>
<dbReference type="GO" id="GO:0004721">
    <property type="term" value="F:phosphoprotein phosphatase activity"/>
    <property type="evidence" value="ECO:0007669"/>
    <property type="project" value="TreeGrafter"/>
</dbReference>
<dbReference type="GO" id="GO:0005886">
    <property type="term" value="C:plasma membrane"/>
    <property type="evidence" value="ECO:0007669"/>
    <property type="project" value="UniProtKB-SubCell"/>
</dbReference>
<evidence type="ECO:0000256" key="5">
    <source>
        <dbReference type="ARBA" id="ARBA00022553"/>
    </source>
</evidence>
<dbReference type="PANTHER" id="PTHR45453:SF2">
    <property type="entry name" value="HISTIDINE KINASE"/>
    <property type="match status" value="1"/>
</dbReference>
<feature type="transmembrane region" description="Helical" evidence="13">
    <location>
        <begin position="56"/>
        <end position="76"/>
    </location>
</feature>
<dbReference type="RefSeq" id="WP_114548247.1">
    <property type="nucleotide sequence ID" value="NZ_DBGDPA010000039.1"/>
</dbReference>
<comment type="caution">
    <text evidence="15">The sequence shown here is derived from an EMBL/GenBank/DDBJ whole genome shotgun (WGS) entry which is preliminary data.</text>
</comment>
<reference evidence="15 16" key="1">
    <citation type="journal article" date="2018" name="Elife">
        <title>Discovery and characterization of a prevalent human gut bacterial enzyme sufficient for the inactivation of a family of plant toxins.</title>
        <authorList>
            <person name="Koppel N."/>
            <person name="Bisanz J.E."/>
            <person name="Pandelia M.E."/>
            <person name="Turnbaugh P.J."/>
            <person name="Balskus E.P."/>
        </authorList>
    </citation>
    <scope>NUCLEOTIDE SEQUENCE [LARGE SCALE GENOMIC DNA]</scope>
    <source>
        <strain evidence="15 16">OB21 GAM 11</strain>
    </source>
</reference>
<evidence type="ECO:0000259" key="14">
    <source>
        <dbReference type="PROSITE" id="PS50109"/>
    </source>
</evidence>
<dbReference type="InterPro" id="IPR004358">
    <property type="entry name" value="Sig_transdc_His_kin-like_C"/>
</dbReference>
<dbReference type="Proteomes" id="UP000253805">
    <property type="component" value="Unassembled WGS sequence"/>
</dbReference>
<dbReference type="EC" id="2.7.13.3" evidence="3"/>
<dbReference type="PANTHER" id="PTHR45453">
    <property type="entry name" value="PHOSPHATE REGULON SENSOR PROTEIN PHOR"/>
    <property type="match status" value="1"/>
</dbReference>
<evidence type="ECO:0000256" key="3">
    <source>
        <dbReference type="ARBA" id="ARBA00012438"/>
    </source>
</evidence>
<evidence type="ECO:0000256" key="9">
    <source>
        <dbReference type="ARBA" id="ARBA00022989"/>
    </source>
</evidence>
<dbReference type="InterPro" id="IPR036890">
    <property type="entry name" value="HATPase_C_sf"/>
</dbReference>
<keyword evidence="5" id="KW-0597">Phosphoprotein</keyword>
<dbReference type="SUPFAM" id="SSF55874">
    <property type="entry name" value="ATPase domain of HSP90 chaperone/DNA topoisomerase II/histidine kinase"/>
    <property type="match status" value="1"/>
</dbReference>
<dbReference type="AlphaFoldDB" id="A0A369P4K5"/>
<dbReference type="PROSITE" id="PS50109">
    <property type="entry name" value="HIS_KIN"/>
    <property type="match status" value="1"/>
</dbReference>
<evidence type="ECO:0000256" key="8">
    <source>
        <dbReference type="ARBA" id="ARBA00022777"/>
    </source>
</evidence>
<feature type="domain" description="Histidine kinase" evidence="14">
    <location>
        <begin position="171"/>
        <end position="380"/>
    </location>
</feature>
<dbReference type="EMBL" id="PPUT01000001">
    <property type="protein sequence ID" value="RDC47041.1"/>
    <property type="molecule type" value="Genomic_DNA"/>
</dbReference>
<evidence type="ECO:0000256" key="2">
    <source>
        <dbReference type="ARBA" id="ARBA00004651"/>
    </source>
</evidence>
<keyword evidence="9 13" id="KW-1133">Transmembrane helix</keyword>
<organism evidence="15 16">
    <name type="scientific">Adlercreutzia equolifaciens subsp. celatus</name>
    <dbReference type="NCBI Taxonomy" id="394340"/>
    <lineage>
        <taxon>Bacteria</taxon>
        <taxon>Bacillati</taxon>
        <taxon>Actinomycetota</taxon>
        <taxon>Coriobacteriia</taxon>
        <taxon>Eggerthellales</taxon>
        <taxon>Eggerthellaceae</taxon>
        <taxon>Adlercreutzia</taxon>
    </lineage>
</organism>
<keyword evidence="4" id="KW-1003">Cell membrane</keyword>
<name>A0A369P4K5_9ACTN</name>
<dbReference type="PRINTS" id="PR00344">
    <property type="entry name" value="BCTRLSENSOR"/>
</dbReference>
<dbReference type="CDD" id="cd00082">
    <property type="entry name" value="HisKA"/>
    <property type="match status" value="1"/>
</dbReference>
<dbReference type="SMART" id="SM00387">
    <property type="entry name" value="HATPase_c"/>
    <property type="match status" value="1"/>
</dbReference>
<evidence type="ECO:0000256" key="7">
    <source>
        <dbReference type="ARBA" id="ARBA00022692"/>
    </source>
</evidence>
<keyword evidence="10" id="KW-0902">Two-component regulatory system</keyword>
<protein>
    <recommendedName>
        <fullName evidence="12">Sensor-like histidine kinase SenX3</fullName>
        <ecNumber evidence="3">2.7.13.3</ecNumber>
    </recommendedName>
</protein>
<keyword evidence="6" id="KW-0808">Transferase</keyword>
<sequence>MSGHNTVAREDCESSCASHAAEGGRDASAAGERVNAHTANAPIAAFTPASYVRDNVIGLAAFLLALASTVLILPALGVNSSGVLLVADILTLIALGAGFLDYRRKAAFYHELHHLTEQLRQACVHPSLIAEPPFLEGEIAYDVARRLSQLSAEETAALRDDAAAYRRYVELWIHEIKTPIAAIKLMLANHPGPESAKVARELERIEAQVDQALYYARSTSVERDYAIREINLASAAREACKRHSRFLIEKGCVPTFDIPDTMTVLADEPWLVFILGQVVTNAAKYGAGALIFTAREEEAGTSRGRTVLEVRDNGCGIPAADVPRVFERGFTGQVGRAHGSATGMGLYLVASLCASMGLHVGLASEEGTGTRVILTFPHDRTRKELFGA</sequence>
<dbReference type="InterPro" id="IPR050351">
    <property type="entry name" value="BphY/WalK/GraS-like"/>
</dbReference>
<dbReference type="Gene3D" id="3.30.565.10">
    <property type="entry name" value="Histidine kinase-like ATPase, C-terminal domain"/>
    <property type="match status" value="1"/>
</dbReference>
<keyword evidence="8 15" id="KW-0418">Kinase</keyword>
<comment type="subcellular location">
    <subcellularLocation>
        <location evidence="2">Cell membrane</location>
        <topology evidence="2">Multi-pass membrane protein</topology>
    </subcellularLocation>
</comment>
<evidence type="ECO:0000256" key="1">
    <source>
        <dbReference type="ARBA" id="ARBA00000085"/>
    </source>
</evidence>
<dbReference type="Pfam" id="PF02518">
    <property type="entry name" value="HATPase_c"/>
    <property type="match status" value="1"/>
</dbReference>
<keyword evidence="11 13" id="KW-0472">Membrane</keyword>
<feature type="transmembrane region" description="Helical" evidence="13">
    <location>
        <begin position="82"/>
        <end position="100"/>
    </location>
</feature>